<feature type="region of interest" description="Disordered" evidence="1">
    <location>
        <begin position="19"/>
        <end position="112"/>
    </location>
</feature>
<protein>
    <recommendedName>
        <fullName evidence="4">RRM domain-containing protein</fullName>
    </recommendedName>
</protein>
<comment type="caution">
    <text evidence="2">The sequence shown here is derived from an EMBL/GenBank/DDBJ whole genome shotgun (WGS) entry which is preliminary data.</text>
</comment>
<accession>A0A2K0T531</accession>
<evidence type="ECO:0000313" key="2">
    <source>
        <dbReference type="EMBL" id="PNP40634.1"/>
    </source>
</evidence>
<gene>
    <name evidence="2" type="ORF">TGAMA5MH_07633</name>
</gene>
<dbReference type="EMBL" id="MTYH01000068">
    <property type="protein sequence ID" value="PNP40634.1"/>
    <property type="molecule type" value="Genomic_DNA"/>
</dbReference>
<reference evidence="2 3" key="1">
    <citation type="submission" date="2017-02" db="EMBL/GenBank/DDBJ databases">
        <title>Genomes of Trichoderma spp. with biocontrol activity.</title>
        <authorList>
            <person name="Gardiner D."/>
            <person name="Kazan K."/>
            <person name="Vos C."/>
            <person name="Harvey P."/>
        </authorList>
    </citation>
    <scope>NUCLEOTIDE SEQUENCE [LARGE SCALE GENOMIC DNA]</scope>
    <source>
        <strain evidence="2 3">A5MH</strain>
    </source>
</reference>
<evidence type="ECO:0008006" key="4">
    <source>
        <dbReference type="Google" id="ProtNLM"/>
    </source>
</evidence>
<dbReference type="AlphaFoldDB" id="A0A2K0T531"/>
<organism evidence="2 3">
    <name type="scientific">Trichoderma gamsii</name>
    <dbReference type="NCBI Taxonomy" id="398673"/>
    <lineage>
        <taxon>Eukaryota</taxon>
        <taxon>Fungi</taxon>
        <taxon>Dikarya</taxon>
        <taxon>Ascomycota</taxon>
        <taxon>Pezizomycotina</taxon>
        <taxon>Sordariomycetes</taxon>
        <taxon>Hypocreomycetidae</taxon>
        <taxon>Hypocreales</taxon>
        <taxon>Hypocreaceae</taxon>
        <taxon>Trichoderma</taxon>
    </lineage>
</organism>
<sequence>MAPVATEFEKIINTARERKKNEALADKIFSRGRRQSAPTNSKPQIGGSLASRVGVKKSQPQNKAIAAPSSRRRRASVPAGDVNGEWTHDLHSSVNRPNSNNSPANAPLSSRITLPGGAAAKKAAAKKKVARLTAAFDRMETDDSVKRQVNIVKNGGKAQNQNQNQNQTRDAGMTIRGLAGPFAVMAQNFAPGTTAADIESAMTPVGGEMVSCEIVKTQPFIVVEMAFASREGGEKVIETFNNKTADGRVIKVYPKPGGYKANRNSPFSGRQKSSQDDLMGDYDTDLIDRENVPPSSRGGSSNNRLQYNNDGNKNNNVNKRGRGFQRGSNNNGGR</sequence>
<evidence type="ECO:0000256" key="1">
    <source>
        <dbReference type="SAM" id="MobiDB-lite"/>
    </source>
</evidence>
<feature type="compositionally biased region" description="Polar residues" evidence="1">
    <location>
        <begin position="262"/>
        <end position="272"/>
    </location>
</feature>
<evidence type="ECO:0000313" key="3">
    <source>
        <dbReference type="Proteomes" id="UP000236546"/>
    </source>
</evidence>
<feature type="compositionally biased region" description="Polar residues" evidence="1">
    <location>
        <begin position="293"/>
        <end position="307"/>
    </location>
</feature>
<dbReference type="GO" id="GO:0003676">
    <property type="term" value="F:nucleic acid binding"/>
    <property type="evidence" value="ECO:0007669"/>
    <property type="project" value="InterPro"/>
</dbReference>
<dbReference type="InterPro" id="IPR035979">
    <property type="entry name" value="RBD_domain_sf"/>
</dbReference>
<feature type="compositionally biased region" description="Low complexity" evidence="1">
    <location>
        <begin position="308"/>
        <end position="318"/>
    </location>
</feature>
<feature type="compositionally biased region" description="Basic and acidic residues" evidence="1">
    <location>
        <begin position="19"/>
        <end position="29"/>
    </location>
</feature>
<dbReference type="CDD" id="cd00590">
    <property type="entry name" value="RRM_SF"/>
    <property type="match status" value="1"/>
</dbReference>
<dbReference type="SUPFAM" id="SSF54928">
    <property type="entry name" value="RNA-binding domain, RBD"/>
    <property type="match status" value="1"/>
</dbReference>
<name>A0A2K0T531_9HYPO</name>
<feature type="compositionally biased region" description="Low complexity" evidence="1">
    <location>
        <begin position="92"/>
        <end position="111"/>
    </location>
</feature>
<dbReference type="Proteomes" id="UP000236546">
    <property type="component" value="Unassembled WGS sequence"/>
</dbReference>
<dbReference type="InterPro" id="IPR012677">
    <property type="entry name" value="Nucleotide-bd_a/b_plait_sf"/>
</dbReference>
<dbReference type="Gene3D" id="3.30.70.330">
    <property type="match status" value="1"/>
</dbReference>
<dbReference type="OrthoDB" id="5374349at2759"/>
<proteinExistence type="predicted"/>
<feature type="region of interest" description="Disordered" evidence="1">
    <location>
        <begin position="252"/>
        <end position="334"/>
    </location>
</feature>